<evidence type="ECO:0000256" key="4">
    <source>
        <dbReference type="ARBA" id="ARBA00022840"/>
    </source>
</evidence>
<dbReference type="GO" id="GO:0004830">
    <property type="term" value="F:tryptophan-tRNA ligase activity"/>
    <property type="evidence" value="ECO:0007669"/>
    <property type="project" value="UniProtKB-UniRule"/>
</dbReference>
<keyword evidence="4 8" id="KW-0067">ATP-binding</keyword>
<feature type="short sequence motif" description="'KMSKS' region" evidence="8">
    <location>
        <begin position="197"/>
        <end position="201"/>
    </location>
</feature>
<dbReference type="HAMAP" id="MF_00140_B">
    <property type="entry name" value="Trp_tRNA_synth_B"/>
    <property type="match status" value="1"/>
</dbReference>
<dbReference type="Pfam" id="PF00579">
    <property type="entry name" value="tRNA-synt_1b"/>
    <property type="match status" value="1"/>
</dbReference>
<evidence type="ECO:0000313" key="11">
    <source>
        <dbReference type="Proteomes" id="UP000824005"/>
    </source>
</evidence>
<keyword evidence="8" id="KW-0963">Cytoplasm</keyword>
<dbReference type="SUPFAM" id="SSF52374">
    <property type="entry name" value="Nucleotidylyl transferase"/>
    <property type="match status" value="1"/>
</dbReference>
<feature type="binding site" evidence="8">
    <location>
        <begin position="20"/>
        <end position="21"/>
    </location>
    <ligand>
        <name>ATP</name>
        <dbReference type="ChEBI" id="CHEBI:30616"/>
    </ligand>
</feature>
<comment type="subunit">
    <text evidence="8">Homodimer.</text>
</comment>
<evidence type="ECO:0000256" key="7">
    <source>
        <dbReference type="ARBA" id="ARBA00049929"/>
    </source>
</evidence>
<dbReference type="AlphaFoldDB" id="A0A9D1YTI2"/>
<name>A0A9D1YTI2_9MICO</name>
<dbReference type="InterPro" id="IPR050203">
    <property type="entry name" value="Trp-tRNA_synthetase"/>
</dbReference>
<dbReference type="GO" id="GO:0005524">
    <property type="term" value="F:ATP binding"/>
    <property type="evidence" value="ECO:0007669"/>
    <property type="project" value="UniProtKB-UniRule"/>
</dbReference>
<dbReference type="InterPro" id="IPR001412">
    <property type="entry name" value="aa-tRNA-synth_I_CS"/>
</dbReference>
<dbReference type="PANTHER" id="PTHR43766">
    <property type="entry name" value="TRYPTOPHAN--TRNA LIGASE, MITOCHONDRIAL"/>
    <property type="match status" value="1"/>
</dbReference>
<dbReference type="PRINTS" id="PR01039">
    <property type="entry name" value="TRNASYNTHTRP"/>
</dbReference>
<evidence type="ECO:0000313" key="10">
    <source>
        <dbReference type="EMBL" id="HIY65467.1"/>
    </source>
</evidence>
<evidence type="ECO:0000256" key="9">
    <source>
        <dbReference type="RuleBase" id="RU363036"/>
    </source>
</evidence>
<evidence type="ECO:0000256" key="6">
    <source>
        <dbReference type="ARBA" id="ARBA00023146"/>
    </source>
</evidence>
<dbReference type="FunFam" id="1.10.240.10:FF:000002">
    <property type="entry name" value="Tryptophan--tRNA ligase"/>
    <property type="match status" value="1"/>
</dbReference>
<reference evidence="10" key="1">
    <citation type="journal article" date="2021" name="PeerJ">
        <title>Extensive microbial diversity within the chicken gut microbiome revealed by metagenomics and culture.</title>
        <authorList>
            <person name="Gilroy R."/>
            <person name="Ravi A."/>
            <person name="Getino M."/>
            <person name="Pursley I."/>
            <person name="Horton D.L."/>
            <person name="Alikhan N.F."/>
            <person name="Baker D."/>
            <person name="Gharbi K."/>
            <person name="Hall N."/>
            <person name="Watson M."/>
            <person name="Adriaenssens E.M."/>
            <person name="Foster-Nyarko E."/>
            <person name="Jarju S."/>
            <person name="Secka A."/>
            <person name="Antonio M."/>
            <person name="Oren A."/>
            <person name="Chaudhuri R.R."/>
            <person name="La Ragione R."/>
            <person name="Hildebrand F."/>
            <person name="Pallen M.J."/>
        </authorList>
    </citation>
    <scope>NUCLEOTIDE SEQUENCE</scope>
    <source>
        <strain evidence="10">ChiGjej1B1-98</strain>
    </source>
</reference>
<protein>
    <recommendedName>
        <fullName evidence="8">Tryptophan--tRNA ligase</fullName>
        <ecNumber evidence="8">6.1.1.2</ecNumber>
    </recommendedName>
    <alternativeName>
        <fullName evidence="8">Tryptophanyl-tRNA synthetase</fullName>
        <shortName evidence="8">TrpRS</shortName>
    </alternativeName>
</protein>
<dbReference type="GO" id="GO:0006436">
    <property type="term" value="P:tryptophanyl-tRNA aminoacylation"/>
    <property type="evidence" value="ECO:0007669"/>
    <property type="project" value="UniProtKB-UniRule"/>
</dbReference>
<evidence type="ECO:0000256" key="3">
    <source>
        <dbReference type="ARBA" id="ARBA00022741"/>
    </source>
</evidence>
<dbReference type="InterPro" id="IPR002306">
    <property type="entry name" value="Trp-tRNA-ligase"/>
</dbReference>
<comment type="similarity">
    <text evidence="1 8 9">Belongs to the class-I aminoacyl-tRNA synthetase family.</text>
</comment>
<dbReference type="Proteomes" id="UP000824005">
    <property type="component" value="Unassembled WGS sequence"/>
</dbReference>
<evidence type="ECO:0000256" key="2">
    <source>
        <dbReference type="ARBA" id="ARBA00022598"/>
    </source>
</evidence>
<comment type="subcellular location">
    <subcellularLocation>
        <location evidence="8">Cytoplasm</location>
    </subcellularLocation>
</comment>
<dbReference type="InterPro" id="IPR002305">
    <property type="entry name" value="aa-tRNA-synth_Ic"/>
</dbReference>
<organism evidence="10 11">
    <name type="scientific">Candidatus Agrococcus pullicola</name>
    <dbReference type="NCBI Taxonomy" id="2838429"/>
    <lineage>
        <taxon>Bacteria</taxon>
        <taxon>Bacillati</taxon>
        <taxon>Actinomycetota</taxon>
        <taxon>Actinomycetes</taxon>
        <taxon>Micrococcales</taxon>
        <taxon>Microbacteriaceae</taxon>
        <taxon>Agrococcus</taxon>
    </lineage>
</organism>
<comment type="caution">
    <text evidence="8">Lacks conserved residue(s) required for the propagation of feature annotation.</text>
</comment>
<evidence type="ECO:0000256" key="5">
    <source>
        <dbReference type="ARBA" id="ARBA00022917"/>
    </source>
</evidence>
<accession>A0A9D1YTI2</accession>
<dbReference type="Gene3D" id="1.10.240.10">
    <property type="entry name" value="Tyrosyl-Transfer RNA Synthetase"/>
    <property type="match status" value="1"/>
</dbReference>
<evidence type="ECO:0000256" key="8">
    <source>
        <dbReference type="HAMAP-Rule" id="MF_00140"/>
    </source>
</evidence>
<comment type="catalytic activity">
    <reaction evidence="7 8">
        <text>tRNA(Trp) + L-tryptophan + ATP = L-tryptophyl-tRNA(Trp) + AMP + diphosphate + H(+)</text>
        <dbReference type="Rhea" id="RHEA:24080"/>
        <dbReference type="Rhea" id="RHEA-COMP:9671"/>
        <dbReference type="Rhea" id="RHEA-COMP:9705"/>
        <dbReference type="ChEBI" id="CHEBI:15378"/>
        <dbReference type="ChEBI" id="CHEBI:30616"/>
        <dbReference type="ChEBI" id="CHEBI:33019"/>
        <dbReference type="ChEBI" id="CHEBI:57912"/>
        <dbReference type="ChEBI" id="CHEBI:78442"/>
        <dbReference type="ChEBI" id="CHEBI:78535"/>
        <dbReference type="ChEBI" id="CHEBI:456215"/>
        <dbReference type="EC" id="6.1.1.2"/>
    </reaction>
</comment>
<dbReference type="NCBIfam" id="TIGR00233">
    <property type="entry name" value="trpS"/>
    <property type="match status" value="1"/>
</dbReference>
<dbReference type="EC" id="6.1.1.2" evidence="8"/>
<gene>
    <name evidence="8 10" type="primary">trpS</name>
    <name evidence="10" type="ORF">H9830_04245</name>
</gene>
<keyword evidence="5 8" id="KW-0648">Protein biosynthesis</keyword>
<keyword evidence="2 8" id="KW-0436">Ligase</keyword>
<comment type="caution">
    <text evidence="10">The sequence shown here is derived from an EMBL/GenBank/DDBJ whole genome shotgun (WGS) entry which is preliminary data.</text>
</comment>
<dbReference type="InterPro" id="IPR014729">
    <property type="entry name" value="Rossmann-like_a/b/a_fold"/>
</dbReference>
<keyword evidence="3 8" id="KW-0547">Nucleotide-binding</keyword>
<dbReference type="CDD" id="cd00806">
    <property type="entry name" value="TrpRS_core"/>
    <property type="match status" value="1"/>
</dbReference>
<feature type="binding site" evidence="8">
    <location>
        <begin position="149"/>
        <end position="151"/>
    </location>
    <ligand>
        <name>ATP</name>
        <dbReference type="ChEBI" id="CHEBI:30616"/>
    </ligand>
</feature>
<dbReference type="GO" id="GO:0005829">
    <property type="term" value="C:cytosol"/>
    <property type="evidence" value="ECO:0007669"/>
    <property type="project" value="TreeGrafter"/>
</dbReference>
<feature type="binding site" evidence="8">
    <location>
        <begin position="11"/>
        <end position="13"/>
    </location>
    <ligand>
        <name>ATP</name>
        <dbReference type="ChEBI" id="CHEBI:30616"/>
    </ligand>
</feature>
<reference evidence="10" key="2">
    <citation type="submission" date="2021-04" db="EMBL/GenBank/DDBJ databases">
        <authorList>
            <person name="Gilroy R."/>
        </authorList>
    </citation>
    <scope>NUCLEOTIDE SEQUENCE</scope>
    <source>
        <strain evidence="10">ChiGjej1B1-98</strain>
    </source>
</reference>
<proteinExistence type="inferred from homology"/>
<keyword evidence="6 8" id="KW-0030">Aminoacyl-tRNA synthetase</keyword>
<dbReference type="PROSITE" id="PS00178">
    <property type="entry name" value="AA_TRNA_LIGASE_I"/>
    <property type="match status" value="1"/>
</dbReference>
<dbReference type="PANTHER" id="PTHR43766:SF1">
    <property type="entry name" value="TRYPTOPHAN--TRNA LIGASE, MITOCHONDRIAL"/>
    <property type="match status" value="1"/>
</dbReference>
<comment type="function">
    <text evidence="8">Catalyzes the attachment of tryptophan to tRNA(Trp).</text>
</comment>
<evidence type="ECO:0000256" key="1">
    <source>
        <dbReference type="ARBA" id="ARBA00005594"/>
    </source>
</evidence>
<feature type="binding site" evidence="8">
    <location>
        <begin position="197"/>
        <end position="201"/>
    </location>
    <ligand>
        <name>ATP</name>
        <dbReference type="ChEBI" id="CHEBI:30616"/>
    </ligand>
</feature>
<sequence>MTKPRIYSGMQPSSGSLHLGNFVGALTHWRQLQEEGDAFFSIVDLHALTSIQDPKVLRQQVRTLAAQYIAGGIDPQSSCLYVQSHVSAHAEMAWLLSIITGFGEASRMTQFKDKTAKKGIEAANVGLFTYPILMAGDILLYDTNLVPVGADQKQHVELTRDLGERFNKRYGETFTIPQPRIAAETARIMDLQDPTRKMSKSAETDKGIVWLLDEPSRTLKKIKSAVTDTDGSIRVDAENKPGVTNLLGILSAFTGRTTAELADEYDGQGYGVFKVAVADAVIGELAPIRERTLELLDDPAELDRILEANAARAREVADATLHRAMRAMGLR</sequence>
<dbReference type="EMBL" id="DXDC01000123">
    <property type="protein sequence ID" value="HIY65467.1"/>
    <property type="molecule type" value="Genomic_DNA"/>
</dbReference>
<dbReference type="Gene3D" id="3.40.50.620">
    <property type="entry name" value="HUPs"/>
    <property type="match status" value="1"/>
</dbReference>
<feature type="binding site" evidence="8">
    <location>
        <position position="188"/>
    </location>
    <ligand>
        <name>ATP</name>
        <dbReference type="ChEBI" id="CHEBI:30616"/>
    </ligand>
</feature>
<dbReference type="InterPro" id="IPR024109">
    <property type="entry name" value="Trp-tRNA-ligase_bac-type"/>
</dbReference>
<feature type="binding site" evidence="8">
    <location>
        <position position="137"/>
    </location>
    <ligand>
        <name>L-tryptophan</name>
        <dbReference type="ChEBI" id="CHEBI:57912"/>
    </ligand>
</feature>